<gene>
    <name evidence="2" type="ORF">GDO81_021037</name>
</gene>
<comment type="caution">
    <text evidence="2">The sequence shown here is derived from an EMBL/GenBank/DDBJ whole genome shotgun (WGS) entry which is preliminary data.</text>
</comment>
<keyword evidence="1" id="KW-0472">Membrane</keyword>
<dbReference type="EMBL" id="WNYA01001667">
    <property type="protein sequence ID" value="KAG8545359.1"/>
    <property type="molecule type" value="Genomic_DNA"/>
</dbReference>
<evidence type="ECO:0000313" key="2">
    <source>
        <dbReference type="EMBL" id="KAG8545359.1"/>
    </source>
</evidence>
<keyword evidence="1" id="KW-0812">Transmembrane</keyword>
<keyword evidence="1" id="KW-1133">Transmembrane helix</keyword>
<reference evidence="2" key="1">
    <citation type="thesis" date="2020" institute="ProQuest LLC" country="789 East Eisenhower Parkway, Ann Arbor, MI, USA">
        <title>Comparative Genomics and Chromosome Evolution.</title>
        <authorList>
            <person name="Mudd A.B."/>
        </authorList>
    </citation>
    <scope>NUCLEOTIDE SEQUENCE</scope>
    <source>
        <strain evidence="2">237g6f4</strain>
        <tissue evidence="2">Blood</tissue>
    </source>
</reference>
<keyword evidence="3" id="KW-1185">Reference proteome</keyword>
<dbReference type="Proteomes" id="UP000824782">
    <property type="component" value="Unassembled WGS sequence"/>
</dbReference>
<organism evidence="2 3">
    <name type="scientific">Engystomops pustulosus</name>
    <name type="common">Tungara frog</name>
    <name type="synonym">Physalaemus pustulosus</name>
    <dbReference type="NCBI Taxonomy" id="76066"/>
    <lineage>
        <taxon>Eukaryota</taxon>
        <taxon>Metazoa</taxon>
        <taxon>Chordata</taxon>
        <taxon>Craniata</taxon>
        <taxon>Vertebrata</taxon>
        <taxon>Euteleostomi</taxon>
        <taxon>Amphibia</taxon>
        <taxon>Batrachia</taxon>
        <taxon>Anura</taxon>
        <taxon>Neobatrachia</taxon>
        <taxon>Hyloidea</taxon>
        <taxon>Leptodactylidae</taxon>
        <taxon>Leiuperinae</taxon>
        <taxon>Engystomops</taxon>
    </lineage>
</organism>
<accession>A0AAV6Z7C1</accession>
<evidence type="ECO:0000256" key="1">
    <source>
        <dbReference type="SAM" id="Phobius"/>
    </source>
</evidence>
<sequence length="82" mass="9703">MMEIIMSYRLGPSITNPHERKLHKYWTSPPTRRNLTRMEHQSISWFEVSAISIFHLGPLKYVLIYVSFVYIFCTSFSTNISC</sequence>
<feature type="transmembrane region" description="Helical" evidence="1">
    <location>
        <begin position="62"/>
        <end position="80"/>
    </location>
</feature>
<proteinExistence type="predicted"/>
<name>A0AAV6Z7C1_ENGPU</name>
<protein>
    <submittedName>
        <fullName evidence="2">Uncharacterized protein</fullName>
    </submittedName>
</protein>
<dbReference type="AlphaFoldDB" id="A0AAV6Z7C1"/>
<evidence type="ECO:0000313" key="3">
    <source>
        <dbReference type="Proteomes" id="UP000824782"/>
    </source>
</evidence>